<dbReference type="Proteomes" id="UP000182719">
    <property type="component" value="Unassembled WGS sequence"/>
</dbReference>
<feature type="compositionally biased region" description="Polar residues" evidence="1">
    <location>
        <begin position="19"/>
        <end position="28"/>
    </location>
</feature>
<dbReference type="InterPro" id="IPR045618">
    <property type="entry name" value="DUF6444"/>
</dbReference>
<evidence type="ECO:0000256" key="1">
    <source>
        <dbReference type="SAM" id="MobiDB-lite"/>
    </source>
</evidence>
<evidence type="ECO:0000313" key="4">
    <source>
        <dbReference type="Proteomes" id="UP000182719"/>
    </source>
</evidence>
<reference evidence="4" key="1">
    <citation type="submission" date="2016-10" db="EMBL/GenBank/DDBJ databases">
        <authorList>
            <person name="Varghese N."/>
            <person name="Submissions S."/>
        </authorList>
    </citation>
    <scope>NUCLEOTIDE SEQUENCE [LARGE SCALE GENOMIC DNA]</scope>
    <source>
        <strain evidence="4">DSM 17044</strain>
    </source>
</reference>
<name>A0A1H7YFM8_STIAU</name>
<proteinExistence type="predicted"/>
<feature type="region of interest" description="Disordered" evidence="1">
    <location>
        <begin position="16"/>
        <end position="63"/>
    </location>
</feature>
<protein>
    <recommendedName>
        <fullName evidence="2">DUF6444 domain-containing protein</fullName>
    </recommendedName>
</protein>
<dbReference type="AlphaFoldDB" id="A0A1H7YFM8"/>
<organism evidence="3 4">
    <name type="scientific">Stigmatella aurantiaca</name>
    <dbReference type="NCBI Taxonomy" id="41"/>
    <lineage>
        <taxon>Bacteria</taxon>
        <taxon>Pseudomonadati</taxon>
        <taxon>Myxococcota</taxon>
        <taxon>Myxococcia</taxon>
        <taxon>Myxococcales</taxon>
        <taxon>Cystobacterineae</taxon>
        <taxon>Archangiaceae</taxon>
        <taxon>Stigmatella</taxon>
    </lineage>
</organism>
<sequence length="183" mass="20328">MALVGALTQRVAELEEKLGQNSSNSSRPPSFDAPGTERPGKKRTGRRPGGQPGHKKHERALLPPEQVHHFKDLVPTHCQRCQRRLRGRASAPERHQVVEVPPLSAVVTEYRCLVKVSTLAALEAAYDNDARNKAYKNIAKPILRVVWIWSYTRETTGGFQYAEAFRPTDSVVVNGEVVIDSAP</sequence>
<keyword evidence="4" id="KW-1185">Reference proteome</keyword>
<dbReference type="EMBL" id="FOAP01000017">
    <property type="protein sequence ID" value="SEM44920.1"/>
    <property type="molecule type" value="Genomic_DNA"/>
</dbReference>
<evidence type="ECO:0000259" key="2">
    <source>
        <dbReference type="Pfam" id="PF20042"/>
    </source>
</evidence>
<evidence type="ECO:0000313" key="3">
    <source>
        <dbReference type="EMBL" id="SEM44920.1"/>
    </source>
</evidence>
<dbReference type="Pfam" id="PF20042">
    <property type="entry name" value="DUF6444"/>
    <property type="match status" value="1"/>
</dbReference>
<feature type="domain" description="DUF6444" evidence="2">
    <location>
        <begin position="6"/>
        <end position="59"/>
    </location>
</feature>
<accession>A0A1H7YFM8</accession>
<gene>
    <name evidence="3" type="ORF">SAMN05444354_1175</name>
</gene>